<accession>A0A397ZCN5</accession>
<organism evidence="2 3">
    <name type="scientific">Brassica campestris</name>
    <name type="common">Field mustard</name>
    <dbReference type="NCBI Taxonomy" id="3711"/>
    <lineage>
        <taxon>Eukaryota</taxon>
        <taxon>Viridiplantae</taxon>
        <taxon>Streptophyta</taxon>
        <taxon>Embryophyta</taxon>
        <taxon>Tracheophyta</taxon>
        <taxon>Spermatophyta</taxon>
        <taxon>Magnoliopsida</taxon>
        <taxon>eudicotyledons</taxon>
        <taxon>Gunneridae</taxon>
        <taxon>Pentapetalae</taxon>
        <taxon>rosids</taxon>
        <taxon>malvids</taxon>
        <taxon>Brassicales</taxon>
        <taxon>Brassicaceae</taxon>
        <taxon>Brassiceae</taxon>
        <taxon>Brassica</taxon>
    </lineage>
</organism>
<evidence type="ECO:0000256" key="1">
    <source>
        <dbReference type="SAM" id="SignalP"/>
    </source>
</evidence>
<dbReference type="EMBL" id="CM010632">
    <property type="protein sequence ID" value="RID63397.1"/>
    <property type="molecule type" value="Genomic_DNA"/>
</dbReference>
<protein>
    <submittedName>
        <fullName evidence="2">Uncharacterized protein</fullName>
    </submittedName>
</protein>
<feature type="chain" id="PRO_5017243428" evidence="1">
    <location>
        <begin position="20"/>
        <end position="73"/>
    </location>
</feature>
<feature type="signal peptide" evidence="1">
    <location>
        <begin position="1"/>
        <end position="19"/>
    </location>
</feature>
<name>A0A397ZCN5_BRACM</name>
<dbReference type="Proteomes" id="UP000264353">
    <property type="component" value="Chromosome A5"/>
</dbReference>
<reference evidence="2 3" key="1">
    <citation type="submission" date="2018-06" db="EMBL/GenBank/DDBJ databases">
        <title>WGS assembly of Brassica rapa FPsc.</title>
        <authorList>
            <person name="Bowman J."/>
            <person name="Kohchi T."/>
            <person name="Yamato K."/>
            <person name="Jenkins J."/>
            <person name="Shu S."/>
            <person name="Ishizaki K."/>
            <person name="Yamaoka S."/>
            <person name="Nishihama R."/>
            <person name="Nakamura Y."/>
            <person name="Berger F."/>
            <person name="Adam C."/>
            <person name="Aki S."/>
            <person name="Althoff F."/>
            <person name="Araki T."/>
            <person name="Arteaga-Vazquez M."/>
            <person name="Balasubrmanian S."/>
            <person name="Bauer D."/>
            <person name="Boehm C."/>
            <person name="Briginshaw L."/>
            <person name="Caballero-Perez J."/>
            <person name="Catarino B."/>
            <person name="Chen F."/>
            <person name="Chiyoda S."/>
            <person name="Chovatia M."/>
            <person name="Davies K."/>
            <person name="Delmans M."/>
            <person name="Demura T."/>
            <person name="Dierschke T."/>
            <person name="Dolan L."/>
            <person name="Dorantes-Acosta A."/>
            <person name="Eklund D."/>
            <person name="Florent S."/>
            <person name="Flores-Sandoval E."/>
            <person name="Fujiyama A."/>
            <person name="Fukuzawa H."/>
            <person name="Galik B."/>
            <person name="Grimanelli D."/>
            <person name="Grimwood J."/>
            <person name="Grossniklaus U."/>
            <person name="Hamada T."/>
            <person name="Haseloff J."/>
            <person name="Hetherington A."/>
            <person name="Higo A."/>
            <person name="Hirakawa Y."/>
            <person name="Hundley H."/>
            <person name="Ikeda Y."/>
            <person name="Inoue K."/>
            <person name="Inoue S."/>
            <person name="Ishida S."/>
            <person name="Jia Q."/>
            <person name="Kakita M."/>
            <person name="Kanazawa T."/>
            <person name="Kawai Y."/>
            <person name="Kawashima T."/>
            <person name="Kennedy M."/>
            <person name="Kinose K."/>
            <person name="Kinoshita T."/>
            <person name="Kohara Y."/>
            <person name="Koide E."/>
            <person name="Komatsu K."/>
            <person name="Kopischke S."/>
            <person name="Kubo M."/>
            <person name="Kyozuka J."/>
            <person name="Lagercrantz U."/>
            <person name="Lin S."/>
            <person name="Lindquist E."/>
            <person name="Lipzen A."/>
            <person name="Lu C."/>
            <person name="Luna E."/>
            <person name="Martienssen R."/>
            <person name="Minamino N."/>
            <person name="Mizutani M."/>
            <person name="Mizutani M."/>
            <person name="Mochizuki N."/>
            <person name="Monte I."/>
            <person name="Mosher R."/>
            <person name="Nagasaki H."/>
            <person name="Nakagami H."/>
            <person name="Naramoto S."/>
            <person name="Nishitani K."/>
            <person name="Ohtani M."/>
            <person name="Okamoto T."/>
            <person name="Okumura M."/>
            <person name="Phillips J."/>
            <person name="Pollak B."/>
            <person name="Reinders A."/>
            <person name="Roevekamp M."/>
            <person name="Sano R."/>
            <person name="Sawa S."/>
            <person name="Schmid M."/>
            <person name="Shirakawa M."/>
            <person name="Solano R."/>
            <person name="Spunde A."/>
            <person name="Suetsugu N."/>
            <person name="Sugano S."/>
            <person name="Sugiyama A."/>
            <person name="Sun R."/>
            <person name="Suzuki Y."/>
            <person name="Takenaka M."/>
            <person name="Takezawa D."/>
            <person name="Tomogane H."/>
            <person name="Tsuzuki M."/>
            <person name="Ueda T."/>
            <person name="Umeda M."/>
            <person name="Ward J."/>
            <person name="Watanabe Y."/>
            <person name="Yazaki K."/>
            <person name="Yokoyama R."/>
            <person name="Yoshitake Y."/>
            <person name="Yotsui I."/>
            <person name="Zachgo S."/>
            <person name="Schmutz J."/>
        </authorList>
    </citation>
    <scope>NUCLEOTIDE SEQUENCE [LARGE SCALE GENOMIC DNA]</scope>
    <source>
        <strain evidence="3">cv. B-3</strain>
    </source>
</reference>
<sequence length="73" mass="8578">MTCMLILMIDLSQADLRLALNLTIPYWGRKHLSNLELLRCQARDVHRLAQNLKGDVHFFDNHEVGLMKFWVTI</sequence>
<evidence type="ECO:0000313" key="3">
    <source>
        <dbReference type="Proteomes" id="UP000264353"/>
    </source>
</evidence>
<proteinExistence type="predicted"/>
<keyword evidence="1" id="KW-0732">Signal</keyword>
<evidence type="ECO:0000313" key="2">
    <source>
        <dbReference type="EMBL" id="RID63397.1"/>
    </source>
</evidence>
<gene>
    <name evidence="2" type="ORF">BRARA_E02408</name>
</gene>
<dbReference type="AlphaFoldDB" id="A0A397ZCN5"/>